<evidence type="ECO:0000313" key="2">
    <source>
        <dbReference type="Proteomes" id="UP001222325"/>
    </source>
</evidence>
<reference evidence="1" key="1">
    <citation type="submission" date="2023-03" db="EMBL/GenBank/DDBJ databases">
        <title>Massive genome expansion in bonnet fungi (Mycena s.s.) driven by repeated elements and novel gene families across ecological guilds.</title>
        <authorList>
            <consortium name="Lawrence Berkeley National Laboratory"/>
            <person name="Harder C.B."/>
            <person name="Miyauchi S."/>
            <person name="Viragh M."/>
            <person name="Kuo A."/>
            <person name="Thoen E."/>
            <person name="Andreopoulos B."/>
            <person name="Lu D."/>
            <person name="Skrede I."/>
            <person name="Drula E."/>
            <person name="Henrissat B."/>
            <person name="Morin E."/>
            <person name="Kohler A."/>
            <person name="Barry K."/>
            <person name="LaButti K."/>
            <person name="Morin E."/>
            <person name="Salamov A."/>
            <person name="Lipzen A."/>
            <person name="Mereny Z."/>
            <person name="Hegedus B."/>
            <person name="Baldrian P."/>
            <person name="Stursova M."/>
            <person name="Weitz H."/>
            <person name="Taylor A."/>
            <person name="Grigoriev I.V."/>
            <person name="Nagy L.G."/>
            <person name="Martin F."/>
            <person name="Kauserud H."/>
        </authorList>
    </citation>
    <scope>NUCLEOTIDE SEQUENCE</scope>
    <source>
        <strain evidence="1">CBHHK173m</strain>
    </source>
</reference>
<comment type="caution">
    <text evidence="1">The sequence shown here is derived from an EMBL/GenBank/DDBJ whole genome shotgun (WGS) entry which is preliminary data.</text>
</comment>
<name>A0AAD6UIU5_9AGAR</name>
<proteinExistence type="predicted"/>
<dbReference type="Gene3D" id="3.80.10.10">
    <property type="entry name" value="Ribonuclease Inhibitor"/>
    <property type="match status" value="1"/>
</dbReference>
<protein>
    <submittedName>
        <fullName evidence="1">Uncharacterized protein</fullName>
    </submittedName>
</protein>
<dbReference type="AlphaFoldDB" id="A0AAD6UIU5"/>
<evidence type="ECO:0000313" key="1">
    <source>
        <dbReference type="EMBL" id="KAJ7103004.1"/>
    </source>
</evidence>
<keyword evidence="2" id="KW-1185">Reference proteome</keyword>
<sequence>MSSLHHGILPPEIWLEVFAHLEGRSYYTPWHTPPFQPTPCVASEGNVGSAYTSVVLVCRNWRSWAIGLLYRNIKVLDAAQLKGSLDVPRAYGQWVRRAVVPYSATVTETCKPMSSTEILSLCPNLEILVRPPYVYGHSPLRGLRFDFDASCPPLLSLKRVDWWHQWEAARSGGINSLTSVLAAAPNLEYLFVGGVPCGPPFHGLVEHIYLPNLHTLRLSINNAMLLHHIVHKWALPALNKLVLDSPILGVMDMLWEVLGPQLEFVEFGKHLRFLLDQALTPCLEGCPSLREISYYLFITTAPNMSPETVYPSITSIDINMSENAFLGDIQHEWEHLERHFEGLAGDMFPNLRLLRVFSMAERMRADDRFILMHQRLRDRGCIVEFVE</sequence>
<organism evidence="1 2">
    <name type="scientific">Mycena belliarum</name>
    <dbReference type="NCBI Taxonomy" id="1033014"/>
    <lineage>
        <taxon>Eukaryota</taxon>
        <taxon>Fungi</taxon>
        <taxon>Dikarya</taxon>
        <taxon>Basidiomycota</taxon>
        <taxon>Agaricomycotina</taxon>
        <taxon>Agaricomycetes</taxon>
        <taxon>Agaricomycetidae</taxon>
        <taxon>Agaricales</taxon>
        <taxon>Marasmiineae</taxon>
        <taxon>Mycenaceae</taxon>
        <taxon>Mycena</taxon>
    </lineage>
</organism>
<dbReference type="InterPro" id="IPR032675">
    <property type="entry name" value="LRR_dom_sf"/>
</dbReference>
<dbReference type="Proteomes" id="UP001222325">
    <property type="component" value="Unassembled WGS sequence"/>
</dbReference>
<dbReference type="EMBL" id="JARJCN010000002">
    <property type="protein sequence ID" value="KAJ7103004.1"/>
    <property type="molecule type" value="Genomic_DNA"/>
</dbReference>
<gene>
    <name evidence="1" type="ORF">B0H15DRAFT_188237</name>
</gene>
<accession>A0AAD6UIU5</accession>